<evidence type="ECO:0000313" key="5">
    <source>
        <dbReference type="EMBL" id="NEN23824.1"/>
    </source>
</evidence>
<evidence type="ECO:0000313" key="6">
    <source>
        <dbReference type="Proteomes" id="UP000486602"/>
    </source>
</evidence>
<dbReference type="PANTHER" id="PTHR43280:SF28">
    <property type="entry name" value="HTH-TYPE TRANSCRIPTIONAL ACTIVATOR RHAS"/>
    <property type="match status" value="1"/>
</dbReference>
<keyword evidence="3" id="KW-0804">Transcription</keyword>
<dbReference type="Proteomes" id="UP000486602">
    <property type="component" value="Unassembled WGS sequence"/>
</dbReference>
<dbReference type="InterPro" id="IPR020449">
    <property type="entry name" value="Tscrpt_reg_AraC-type_HTH"/>
</dbReference>
<dbReference type="GO" id="GO:0003700">
    <property type="term" value="F:DNA-binding transcription factor activity"/>
    <property type="evidence" value="ECO:0007669"/>
    <property type="project" value="InterPro"/>
</dbReference>
<dbReference type="EMBL" id="JAAGVY010000016">
    <property type="protein sequence ID" value="NEN23824.1"/>
    <property type="molecule type" value="Genomic_DNA"/>
</dbReference>
<dbReference type="SUPFAM" id="SSF46689">
    <property type="entry name" value="Homeodomain-like"/>
    <property type="match status" value="1"/>
</dbReference>
<dbReference type="InterPro" id="IPR009057">
    <property type="entry name" value="Homeodomain-like_sf"/>
</dbReference>
<name>A0A7K3WQU3_9FLAO</name>
<sequence length="185" mass="21079">METIYIKSMVCPRCIKTVESIVSGLGYSDAVVKLGYIENASIRSFIELDKRLKEEGFERLVSNNEIICEKVKLVLIDLITNANLDELSMNISDYISAKVEMPYSTAATYFKKTCNHSVDSYWQALRMEKAKEWLSYEDHTVTEIAQKVGYNSLQSFSKAFKLAVGHSPSVFRKQKPSTRKLLNDL</sequence>
<dbReference type="PRINTS" id="PR00032">
    <property type="entry name" value="HTHARAC"/>
</dbReference>
<organism evidence="5 6">
    <name type="scientific">Cryomorpha ignava</name>
    <dbReference type="NCBI Taxonomy" id="101383"/>
    <lineage>
        <taxon>Bacteria</taxon>
        <taxon>Pseudomonadati</taxon>
        <taxon>Bacteroidota</taxon>
        <taxon>Flavobacteriia</taxon>
        <taxon>Flavobacteriales</taxon>
        <taxon>Cryomorphaceae</taxon>
        <taxon>Cryomorpha</taxon>
    </lineage>
</organism>
<evidence type="ECO:0000256" key="3">
    <source>
        <dbReference type="ARBA" id="ARBA00023163"/>
    </source>
</evidence>
<evidence type="ECO:0000256" key="2">
    <source>
        <dbReference type="ARBA" id="ARBA00023125"/>
    </source>
</evidence>
<dbReference type="PROSITE" id="PS00041">
    <property type="entry name" value="HTH_ARAC_FAMILY_1"/>
    <property type="match status" value="1"/>
</dbReference>
<evidence type="ECO:0000259" key="4">
    <source>
        <dbReference type="PROSITE" id="PS01124"/>
    </source>
</evidence>
<keyword evidence="2" id="KW-0238">DNA-binding</keyword>
<dbReference type="Gene3D" id="1.10.10.60">
    <property type="entry name" value="Homeodomain-like"/>
    <property type="match status" value="1"/>
</dbReference>
<dbReference type="RefSeq" id="WP_163285219.1">
    <property type="nucleotide sequence ID" value="NZ_JAAGVY010000016.1"/>
</dbReference>
<dbReference type="GO" id="GO:0043565">
    <property type="term" value="F:sequence-specific DNA binding"/>
    <property type="evidence" value="ECO:0007669"/>
    <property type="project" value="InterPro"/>
</dbReference>
<dbReference type="InterPro" id="IPR018060">
    <property type="entry name" value="HTH_AraC"/>
</dbReference>
<keyword evidence="1" id="KW-0805">Transcription regulation</keyword>
<dbReference type="SMART" id="SM00342">
    <property type="entry name" value="HTH_ARAC"/>
    <property type="match status" value="1"/>
</dbReference>
<dbReference type="PROSITE" id="PS01124">
    <property type="entry name" value="HTH_ARAC_FAMILY_2"/>
    <property type="match status" value="1"/>
</dbReference>
<accession>A0A7K3WQU3</accession>
<reference evidence="5 6" key="1">
    <citation type="submission" date="2020-02" db="EMBL/GenBank/DDBJ databases">
        <title>Out from the shadows clarifying the taxonomy of the family Cryomorphaceae and related taxa by utilizing the GTDB taxonomic framework.</title>
        <authorList>
            <person name="Bowman J.P."/>
        </authorList>
    </citation>
    <scope>NUCLEOTIDE SEQUENCE [LARGE SCALE GENOMIC DNA]</scope>
    <source>
        <strain evidence="5 6">QSSC 1-22</strain>
    </source>
</reference>
<feature type="domain" description="HTH araC/xylS-type" evidence="4">
    <location>
        <begin position="110"/>
        <end position="174"/>
    </location>
</feature>
<dbReference type="Pfam" id="PF12833">
    <property type="entry name" value="HTH_18"/>
    <property type="match status" value="1"/>
</dbReference>
<evidence type="ECO:0000256" key="1">
    <source>
        <dbReference type="ARBA" id="ARBA00023015"/>
    </source>
</evidence>
<dbReference type="AlphaFoldDB" id="A0A7K3WQU3"/>
<gene>
    <name evidence="5" type="ORF">G3O08_09955</name>
</gene>
<dbReference type="InterPro" id="IPR018062">
    <property type="entry name" value="HTH_AraC-typ_CS"/>
</dbReference>
<keyword evidence="6" id="KW-1185">Reference proteome</keyword>
<dbReference type="PANTHER" id="PTHR43280">
    <property type="entry name" value="ARAC-FAMILY TRANSCRIPTIONAL REGULATOR"/>
    <property type="match status" value="1"/>
</dbReference>
<comment type="caution">
    <text evidence="5">The sequence shown here is derived from an EMBL/GenBank/DDBJ whole genome shotgun (WGS) entry which is preliminary data.</text>
</comment>
<protein>
    <submittedName>
        <fullName evidence="5">Helix-turn-helix transcriptional regulator</fullName>
    </submittedName>
</protein>
<proteinExistence type="predicted"/>